<dbReference type="Gene3D" id="2.130.10.30">
    <property type="entry name" value="Regulator of chromosome condensation 1/beta-lactamase-inhibitor protein II"/>
    <property type="match status" value="1"/>
</dbReference>
<dbReference type="PANTHER" id="PTHR45982:SF1">
    <property type="entry name" value="REGULATOR OF CHROMOSOME CONDENSATION"/>
    <property type="match status" value="1"/>
</dbReference>
<evidence type="ECO:0000256" key="3">
    <source>
        <dbReference type="PROSITE-ProRule" id="PRU00235"/>
    </source>
</evidence>
<dbReference type="GO" id="GO:0005085">
    <property type="term" value="F:guanyl-nucleotide exchange factor activity"/>
    <property type="evidence" value="ECO:0007669"/>
    <property type="project" value="TreeGrafter"/>
</dbReference>
<evidence type="ECO:0000256" key="2">
    <source>
        <dbReference type="ARBA" id="ARBA00022737"/>
    </source>
</evidence>
<reference evidence="6" key="2">
    <citation type="submission" date="2021-02" db="EMBL/GenBank/DDBJ databases">
        <title>Aspergillus puulaauensis MK2 genome sequence.</title>
        <authorList>
            <person name="Futagami T."/>
            <person name="Mori K."/>
            <person name="Kadooka C."/>
            <person name="Tanaka T."/>
        </authorList>
    </citation>
    <scope>NUCLEOTIDE SEQUENCE</scope>
    <source>
        <strain evidence="6">MK2</strain>
    </source>
</reference>
<feature type="repeat" description="RCC1" evidence="3">
    <location>
        <begin position="320"/>
        <end position="377"/>
    </location>
</feature>
<evidence type="ECO:0000256" key="4">
    <source>
        <dbReference type="SAM" id="MobiDB-lite"/>
    </source>
</evidence>
<feature type="repeat" description="RCC1" evidence="3">
    <location>
        <begin position="130"/>
        <end position="211"/>
    </location>
</feature>
<dbReference type="InterPro" id="IPR058923">
    <property type="entry name" value="RCC1-like_dom"/>
</dbReference>
<feature type="region of interest" description="Disordered" evidence="4">
    <location>
        <begin position="1"/>
        <end position="65"/>
    </location>
</feature>
<feature type="repeat" description="RCC1" evidence="3">
    <location>
        <begin position="445"/>
        <end position="499"/>
    </location>
</feature>
<dbReference type="SUPFAM" id="SSF50985">
    <property type="entry name" value="RCC1/BLIP-II"/>
    <property type="match status" value="1"/>
</dbReference>
<feature type="repeat" description="RCC1" evidence="3">
    <location>
        <begin position="73"/>
        <end position="129"/>
    </location>
</feature>
<feature type="repeat" description="RCC1" evidence="3">
    <location>
        <begin position="266"/>
        <end position="319"/>
    </location>
</feature>
<dbReference type="PANTHER" id="PTHR45982">
    <property type="entry name" value="REGULATOR OF CHROMOSOME CONDENSATION"/>
    <property type="match status" value="1"/>
</dbReference>
<evidence type="ECO:0000313" key="6">
    <source>
        <dbReference type="EMBL" id="BCS18766.1"/>
    </source>
</evidence>
<feature type="repeat" description="RCC1" evidence="3">
    <location>
        <begin position="378"/>
        <end position="444"/>
    </location>
</feature>
<gene>
    <name evidence="6" type="ORF">APUU_11594A</name>
</gene>
<reference evidence="6" key="1">
    <citation type="submission" date="2021-01" db="EMBL/GenBank/DDBJ databases">
        <authorList>
            <consortium name="Aspergillus puulaauensis MK2 genome sequencing consortium"/>
            <person name="Kazuki M."/>
            <person name="Futagami T."/>
        </authorList>
    </citation>
    <scope>NUCLEOTIDE SEQUENCE</scope>
    <source>
        <strain evidence="6">MK2</strain>
    </source>
</reference>
<feature type="domain" description="RCC1-like" evidence="5">
    <location>
        <begin position="74"/>
        <end position="495"/>
    </location>
</feature>
<sequence>MAPTRKSSGARAPSSRNLKRSAPYAAPQENRATIEKKRKTAAKNTSTGKEQKRQKKTETSPVRIINTAPTQRLDVYVFGTNCDGELGLGDATKKTEIPRPVLNPKLPAETVGVVTLAVGGVHSAALTHDNKILTWGVNDEGALGRDTQQDEEEIKLRDQEDSPDSDEEEELVNLNLKEATPSPVDPSCFPRDTVFTQVAATDSATFALTTTGLVFGWGTFKGNSGEIGFSPNSKKQQRVPVLIPGLSNVTKLAAGSQHMLALTSKGAVLSWGCDEQHQLGRRRAHHNAPHPLVPGESALPSGMTNIGAGEYHSFAIHKSGAVYGWGSNNFGQTAIFTSAGQSDAVVVYPTKVKSLKQRPKIISINGGKDHSLAINEEGKCLSWGRIENKALGHDLSNLPPSDVIFDERDRPRILKVPTVISSISDKTVESLGLGTDHSFVITKDGEAYSWGFNVQKQAGQPGDTDEVVLPTLLSNKHVDGKKLVLASAGGQFSMVAGVHDAKVNGVKE</sequence>
<keyword evidence="1" id="KW-0344">Guanine-nucleotide releasing factor</keyword>
<evidence type="ECO:0000259" key="5">
    <source>
        <dbReference type="Pfam" id="PF25390"/>
    </source>
</evidence>
<evidence type="ECO:0000256" key="1">
    <source>
        <dbReference type="ARBA" id="ARBA00022658"/>
    </source>
</evidence>
<dbReference type="AlphaFoldDB" id="A0A7R7XC95"/>
<dbReference type="OrthoDB" id="61110at2759"/>
<accession>A0A7R7XC95</accession>
<dbReference type="KEGG" id="apuu:APUU_11594A"/>
<dbReference type="EMBL" id="AP024443">
    <property type="protein sequence ID" value="BCS18766.1"/>
    <property type="molecule type" value="Genomic_DNA"/>
</dbReference>
<feature type="repeat" description="RCC1" evidence="3">
    <location>
        <begin position="212"/>
        <end position="265"/>
    </location>
</feature>
<feature type="region of interest" description="Disordered" evidence="4">
    <location>
        <begin position="142"/>
        <end position="167"/>
    </location>
</feature>
<dbReference type="PROSITE" id="PS00626">
    <property type="entry name" value="RCC1_2"/>
    <property type="match status" value="1"/>
</dbReference>
<dbReference type="GeneID" id="64968771"/>
<protein>
    <recommendedName>
        <fullName evidence="5">RCC1-like domain-containing protein</fullName>
    </recommendedName>
</protein>
<dbReference type="PROSITE" id="PS50012">
    <property type="entry name" value="RCC1_3"/>
    <property type="match status" value="7"/>
</dbReference>
<dbReference type="Pfam" id="PF25390">
    <property type="entry name" value="WD40_RLD"/>
    <property type="match status" value="1"/>
</dbReference>
<name>A0A7R7XC95_9EURO</name>
<dbReference type="GO" id="GO:0005737">
    <property type="term" value="C:cytoplasm"/>
    <property type="evidence" value="ECO:0007669"/>
    <property type="project" value="TreeGrafter"/>
</dbReference>
<keyword evidence="7" id="KW-1185">Reference proteome</keyword>
<dbReference type="PRINTS" id="PR00633">
    <property type="entry name" value="RCCNDNSATION"/>
</dbReference>
<evidence type="ECO:0000313" key="7">
    <source>
        <dbReference type="Proteomes" id="UP000654913"/>
    </source>
</evidence>
<organism evidence="6 7">
    <name type="scientific">Aspergillus puulaauensis</name>
    <dbReference type="NCBI Taxonomy" id="1220207"/>
    <lineage>
        <taxon>Eukaryota</taxon>
        <taxon>Fungi</taxon>
        <taxon>Dikarya</taxon>
        <taxon>Ascomycota</taxon>
        <taxon>Pezizomycotina</taxon>
        <taxon>Eurotiomycetes</taxon>
        <taxon>Eurotiomycetidae</taxon>
        <taxon>Eurotiales</taxon>
        <taxon>Aspergillaceae</taxon>
        <taxon>Aspergillus</taxon>
    </lineage>
</organism>
<proteinExistence type="predicted"/>
<keyword evidence="2" id="KW-0677">Repeat</keyword>
<dbReference type="InterPro" id="IPR000408">
    <property type="entry name" value="Reg_chr_condens"/>
</dbReference>
<dbReference type="InterPro" id="IPR051553">
    <property type="entry name" value="Ran_GTPase-activating"/>
</dbReference>
<dbReference type="Proteomes" id="UP000654913">
    <property type="component" value="Chromosome 1"/>
</dbReference>
<dbReference type="InterPro" id="IPR009091">
    <property type="entry name" value="RCC1/BLIP-II"/>
</dbReference>
<dbReference type="RefSeq" id="XP_041550960.1">
    <property type="nucleotide sequence ID" value="XM_041697701.1"/>
</dbReference>
<dbReference type="PROSITE" id="PS00625">
    <property type="entry name" value="RCC1_1"/>
    <property type="match status" value="1"/>
</dbReference>